<dbReference type="PATRIC" id="fig|1006576.9.peg.133"/>
<dbReference type="InterPro" id="IPR000649">
    <property type="entry name" value="IF-2B-related"/>
</dbReference>
<feature type="binding site" evidence="2">
    <location>
        <position position="93"/>
    </location>
    <ligand>
        <name>substrate</name>
    </ligand>
</feature>
<dbReference type="InterPro" id="IPR037171">
    <property type="entry name" value="NagB/RpiA_transferase-like"/>
</dbReference>
<keyword evidence="2" id="KW-0486">Methionine biosynthesis</keyword>
<keyword evidence="4" id="KW-1185">Reference proteome</keyword>
<feature type="binding site" evidence="2">
    <location>
        <begin position="252"/>
        <end position="253"/>
    </location>
    <ligand>
        <name>substrate</name>
    </ligand>
</feature>
<dbReference type="InterPro" id="IPR027363">
    <property type="entry name" value="M1Pi_N"/>
</dbReference>
<feature type="binding site" evidence="2">
    <location>
        <position position="201"/>
    </location>
    <ligand>
        <name>substrate</name>
    </ligand>
</feature>
<feature type="binding site" evidence="2">
    <location>
        <begin position="49"/>
        <end position="51"/>
    </location>
    <ligand>
        <name>substrate</name>
    </ligand>
</feature>
<gene>
    <name evidence="2 3" type="primary">mtnA</name>
    <name evidence="3" type="ORF">DTL3_0138</name>
</gene>
<feature type="site" description="Transition state stabilizer" evidence="2">
    <location>
        <position position="162"/>
    </location>
</feature>
<dbReference type="AlphaFoldDB" id="A0A0C7P0B4"/>
<dbReference type="InterPro" id="IPR042529">
    <property type="entry name" value="IF_2B-like_C"/>
</dbReference>
<evidence type="ECO:0000313" key="4">
    <source>
        <dbReference type="Proteomes" id="UP000032809"/>
    </source>
</evidence>
<comment type="similarity">
    <text evidence="2">Belongs to the EIF-2B alpha/beta/delta subunits family. MtnA subfamily.</text>
</comment>
<dbReference type="InterPro" id="IPR011559">
    <property type="entry name" value="Initiation_fac_2B_a/b/d"/>
</dbReference>
<dbReference type="UniPathway" id="UPA00904">
    <property type="reaction ID" value="UER00874"/>
</dbReference>
<dbReference type="Pfam" id="PF01008">
    <property type="entry name" value="IF-2B"/>
    <property type="match status" value="1"/>
</dbReference>
<evidence type="ECO:0000256" key="1">
    <source>
        <dbReference type="ARBA" id="ARBA00023235"/>
    </source>
</evidence>
<dbReference type="Proteomes" id="UP000032809">
    <property type="component" value="Chromosome I"/>
</dbReference>
<dbReference type="SUPFAM" id="SSF100950">
    <property type="entry name" value="NagB/RpiA/CoA transferase-like"/>
    <property type="match status" value="1"/>
</dbReference>
<dbReference type="KEGG" id="dtn:DTL3_0138"/>
<feature type="active site" description="Proton donor" evidence="2">
    <location>
        <position position="242"/>
    </location>
</feature>
<proteinExistence type="inferred from homology"/>
<dbReference type="GO" id="GO:0046523">
    <property type="term" value="F:S-methyl-5-thioribose-1-phosphate isomerase activity"/>
    <property type="evidence" value="ECO:0007669"/>
    <property type="project" value="UniProtKB-UniRule"/>
</dbReference>
<sequence length="350" mass="39368">MNRIKTMTMEWTGDSLILIDQRFLPLEEIYVECKTYQEVAKSIKDMVVRGAPAIGASAAFGYVLGAKQNQQYTEKNKFFQEMKNVKKVLAETRPTAVNLFWALNRMEQVMNDNFNLNDIKAIVDILEIEALKIAYEDIEINKAIGRNGEKLLKDGDNVLTHCNAGALATVDYGTALGVIRAAVENGKRIHVYADETRPYLQGARLTVWELMKSGIRTTLISDNMAGWVMKQQKINAVIVGADRIARNGDFANKIGTYSVAVLAKKHGIPFYVAAPLSTIDLETENGDLIPIEERNKEEVRFCHKTRLVRDDVDVYNPAFDVTPHDLVTAIITEKGVVRQPYDKNIPELFK</sequence>
<dbReference type="InterPro" id="IPR005251">
    <property type="entry name" value="IF-M1Pi"/>
</dbReference>
<dbReference type="Gene3D" id="1.20.120.420">
    <property type="entry name" value="translation initiation factor eif-2b, domain 1"/>
    <property type="match status" value="1"/>
</dbReference>
<comment type="function">
    <text evidence="2">Catalyzes the interconversion of methylthioribose-1-phosphate (MTR-1-P) into methylthioribulose-1-phosphate (MTRu-1-P).</text>
</comment>
<comment type="pathway">
    <text evidence="2">Amino-acid biosynthesis; L-methionine biosynthesis via salvage pathway; L-methionine from S-methyl-5-thio-alpha-D-ribose 1-phosphate: step 1/6.</text>
</comment>
<keyword evidence="1 2" id="KW-0413">Isomerase</keyword>
<dbReference type="HOGENOM" id="CLU_016218_1_2_0"/>
<dbReference type="OrthoDB" id="9803436at2"/>
<dbReference type="HAMAP" id="MF_01678">
    <property type="entry name" value="Salvage_MtnA"/>
    <property type="match status" value="1"/>
</dbReference>
<dbReference type="PANTHER" id="PTHR43475">
    <property type="entry name" value="METHYLTHIORIBOSE-1-PHOSPHATE ISOMERASE"/>
    <property type="match status" value="1"/>
</dbReference>
<accession>A0A0C7P0B4</accession>
<protein>
    <recommendedName>
        <fullName evidence="2">Methylthioribose-1-phosphate isomerase</fullName>
        <shortName evidence="2">M1Pi</shortName>
        <shortName evidence="2">MTR-1-P isomerase</shortName>
        <ecNumber evidence="2">5.3.1.23</ecNumber>
    </recommendedName>
    <alternativeName>
        <fullName evidence="2">S-methyl-5-thioribose-1-phosphate isomerase</fullName>
    </alternativeName>
</protein>
<dbReference type="NCBIfam" id="NF004326">
    <property type="entry name" value="PRK05720.1"/>
    <property type="match status" value="1"/>
</dbReference>
<dbReference type="FunFam" id="1.20.120.420:FF:000003">
    <property type="entry name" value="Methylthioribose-1-phosphate isomerase"/>
    <property type="match status" value="1"/>
</dbReference>
<dbReference type="STRING" id="1006576.DTL3_0138"/>
<dbReference type="PANTHER" id="PTHR43475:SF1">
    <property type="entry name" value="METHYLTHIORIBOSE-1-PHOSPHATE ISOMERASE"/>
    <property type="match status" value="1"/>
</dbReference>
<dbReference type="NCBIfam" id="TIGR00524">
    <property type="entry name" value="eIF-2B_rel"/>
    <property type="match status" value="1"/>
</dbReference>
<organism evidence="3 4">
    <name type="scientific">Defluviitoga tunisiensis</name>
    <dbReference type="NCBI Taxonomy" id="1006576"/>
    <lineage>
        <taxon>Bacteria</taxon>
        <taxon>Thermotogati</taxon>
        <taxon>Thermotogota</taxon>
        <taxon>Thermotogae</taxon>
        <taxon>Petrotogales</taxon>
        <taxon>Petrotogaceae</taxon>
        <taxon>Defluviitoga</taxon>
    </lineage>
</organism>
<dbReference type="EMBL" id="LN824141">
    <property type="protein sequence ID" value="CEP77469.1"/>
    <property type="molecule type" value="Genomic_DNA"/>
</dbReference>
<name>A0A0C7P0B4_DEFTU</name>
<evidence type="ECO:0000256" key="2">
    <source>
        <dbReference type="HAMAP-Rule" id="MF_01678"/>
    </source>
</evidence>
<dbReference type="Gene3D" id="3.40.50.10470">
    <property type="entry name" value="Translation initiation factor eif-2b, domain 2"/>
    <property type="match status" value="1"/>
</dbReference>
<dbReference type="FunFam" id="3.40.50.10470:FF:000006">
    <property type="entry name" value="Methylthioribose-1-phosphate isomerase"/>
    <property type="match status" value="1"/>
</dbReference>
<reference evidence="4" key="1">
    <citation type="submission" date="2014-11" db="EMBL/GenBank/DDBJ databases">
        <authorList>
            <person name="Wibberg D."/>
        </authorList>
    </citation>
    <scope>NUCLEOTIDE SEQUENCE [LARGE SCALE GENOMIC DNA]</scope>
    <source>
        <strain evidence="4">L3</strain>
    </source>
</reference>
<dbReference type="RefSeq" id="WP_045087086.1">
    <property type="nucleotide sequence ID" value="NZ_LN824141.1"/>
</dbReference>
<dbReference type="EC" id="5.3.1.23" evidence="2"/>
<comment type="catalytic activity">
    <reaction evidence="2">
        <text>5-(methylsulfanyl)-alpha-D-ribose 1-phosphate = 5-(methylsulfanyl)-D-ribulose 1-phosphate</text>
        <dbReference type="Rhea" id="RHEA:19989"/>
        <dbReference type="ChEBI" id="CHEBI:58533"/>
        <dbReference type="ChEBI" id="CHEBI:58548"/>
        <dbReference type="EC" id="5.3.1.23"/>
    </reaction>
</comment>
<evidence type="ECO:0000313" key="3">
    <source>
        <dbReference type="EMBL" id="CEP77469.1"/>
    </source>
</evidence>
<keyword evidence="2" id="KW-0028">Amino-acid biosynthesis</keyword>
<dbReference type="GO" id="GO:0019509">
    <property type="term" value="P:L-methionine salvage from methylthioadenosine"/>
    <property type="evidence" value="ECO:0007669"/>
    <property type="project" value="UniProtKB-UniRule"/>
</dbReference>
<dbReference type="NCBIfam" id="TIGR00512">
    <property type="entry name" value="salvage_mtnA"/>
    <property type="match status" value="1"/>
</dbReference>